<dbReference type="EMBL" id="PQIB02000009">
    <property type="protein sequence ID" value="RLM98737.1"/>
    <property type="molecule type" value="Genomic_DNA"/>
</dbReference>
<sequence length="140" mass="15071">MTTTDRQLGPARHRGWAADVARHAVNLTLDLKGRRRTRGGREGRQLASVSVAAALSASVAAAWGARGAARKRWRIRWVSVHGGHAGRSRSGSGMVGTRRRRGGEGTTKRWQQSSGLGAALVHRKLVQPRAPSYPFGQGAF</sequence>
<name>A0A3L6R8A8_PANMI</name>
<gene>
    <name evidence="3" type="ORF">C2845_PM06G23800</name>
</gene>
<keyword evidence="4" id="KW-1185">Reference proteome</keyword>
<proteinExistence type="predicted"/>
<dbReference type="Proteomes" id="UP000275267">
    <property type="component" value="Unassembled WGS sequence"/>
</dbReference>
<comment type="caution">
    <text evidence="3">The sequence shown here is derived from an EMBL/GenBank/DDBJ whole genome shotgun (WGS) entry which is preliminary data.</text>
</comment>
<evidence type="ECO:0000256" key="1">
    <source>
        <dbReference type="SAM" id="MobiDB-lite"/>
    </source>
</evidence>
<evidence type="ECO:0000313" key="4">
    <source>
        <dbReference type="Proteomes" id="UP000275267"/>
    </source>
</evidence>
<keyword evidence="2" id="KW-0812">Transmembrane</keyword>
<keyword evidence="2" id="KW-1133">Transmembrane helix</keyword>
<keyword evidence="2" id="KW-0472">Membrane</keyword>
<feature type="region of interest" description="Disordered" evidence="1">
    <location>
        <begin position="83"/>
        <end position="115"/>
    </location>
</feature>
<feature type="transmembrane region" description="Helical" evidence="2">
    <location>
        <begin position="46"/>
        <end position="65"/>
    </location>
</feature>
<organism evidence="3 4">
    <name type="scientific">Panicum miliaceum</name>
    <name type="common">Proso millet</name>
    <name type="synonym">Broomcorn millet</name>
    <dbReference type="NCBI Taxonomy" id="4540"/>
    <lineage>
        <taxon>Eukaryota</taxon>
        <taxon>Viridiplantae</taxon>
        <taxon>Streptophyta</taxon>
        <taxon>Embryophyta</taxon>
        <taxon>Tracheophyta</taxon>
        <taxon>Spermatophyta</taxon>
        <taxon>Magnoliopsida</taxon>
        <taxon>Liliopsida</taxon>
        <taxon>Poales</taxon>
        <taxon>Poaceae</taxon>
        <taxon>PACMAD clade</taxon>
        <taxon>Panicoideae</taxon>
        <taxon>Panicodae</taxon>
        <taxon>Paniceae</taxon>
        <taxon>Panicinae</taxon>
        <taxon>Panicum</taxon>
        <taxon>Panicum sect. Panicum</taxon>
    </lineage>
</organism>
<reference evidence="4" key="1">
    <citation type="journal article" date="2019" name="Nat. Commun.">
        <title>The genome of broomcorn millet.</title>
        <authorList>
            <person name="Zou C."/>
            <person name="Miki D."/>
            <person name="Li D."/>
            <person name="Tang Q."/>
            <person name="Xiao L."/>
            <person name="Rajput S."/>
            <person name="Deng P."/>
            <person name="Jia W."/>
            <person name="Huang R."/>
            <person name="Zhang M."/>
            <person name="Sun Y."/>
            <person name="Hu J."/>
            <person name="Fu X."/>
            <person name="Schnable P.S."/>
            <person name="Li F."/>
            <person name="Zhang H."/>
            <person name="Feng B."/>
            <person name="Zhu X."/>
            <person name="Liu R."/>
            <person name="Schnable J.C."/>
            <person name="Zhu J.-K."/>
            <person name="Zhang H."/>
        </authorList>
    </citation>
    <scope>NUCLEOTIDE SEQUENCE [LARGE SCALE GENOMIC DNA]</scope>
</reference>
<dbReference type="AlphaFoldDB" id="A0A3L6R8A8"/>
<evidence type="ECO:0000256" key="2">
    <source>
        <dbReference type="SAM" id="Phobius"/>
    </source>
</evidence>
<evidence type="ECO:0000313" key="3">
    <source>
        <dbReference type="EMBL" id="RLM98737.1"/>
    </source>
</evidence>
<accession>A0A3L6R8A8</accession>
<protein>
    <submittedName>
        <fullName evidence="3">Uncharacterized protein</fullName>
    </submittedName>
</protein>